<evidence type="ECO:0000313" key="3">
    <source>
        <dbReference type="Proteomes" id="UP001156398"/>
    </source>
</evidence>
<dbReference type="RefSeq" id="WP_271314824.1">
    <property type="nucleotide sequence ID" value="NZ_JAAGKO020000048.1"/>
</dbReference>
<dbReference type="InterPro" id="IPR008949">
    <property type="entry name" value="Isoprenoid_synthase_dom_sf"/>
</dbReference>
<dbReference type="Gene3D" id="1.10.600.10">
    <property type="entry name" value="Farnesyl Diphosphate Synthase"/>
    <property type="match status" value="1"/>
</dbReference>
<comment type="caution">
    <text evidence="2">The sequence shown here is derived from an EMBL/GenBank/DDBJ whole genome shotgun (WGS) entry which is preliminary data.</text>
</comment>
<proteinExistence type="predicted"/>
<dbReference type="GO" id="GO:0016765">
    <property type="term" value="F:transferase activity, transferring alkyl or aryl (other than methyl) groups"/>
    <property type="evidence" value="ECO:0007669"/>
    <property type="project" value="UniProtKB-ARBA"/>
</dbReference>
<dbReference type="SUPFAM" id="SSF48576">
    <property type="entry name" value="Terpenoid synthases"/>
    <property type="match status" value="1"/>
</dbReference>
<evidence type="ECO:0000313" key="2">
    <source>
        <dbReference type="EMBL" id="MDI5971592.1"/>
    </source>
</evidence>
<name>A0AA90KA35_9ACTN</name>
<protein>
    <submittedName>
        <fullName evidence="2">Squalene/phytoene synthase family protein</fullName>
    </submittedName>
</protein>
<dbReference type="Proteomes" id="UP001156398">
    <property type="component" value="Unassembled WGS sequence"/>
</dbReference>
<dbReference type="PANTHER" id="PTHR31480">
    <property type="entry name" value="BIFUNCTIONAL LYCOPENE CYCLASE/PHYTOENE SYNTHASE"/>
    <property type="match status" value="1"/>
</dbReference>
<dbReference type="InterPro" id="IPR002060">
    <property type="entry name" value="Squ/phyt_synthse"/>
</dbReference>
<accession>A0AA90KA35</accession>
<sequence length="304" mass="33631">MGGWHKALDAAGISDVTLRGDYTAQRELVTRFRRELYLAARLLLPPALLPDVVVAIGYMHHTDGLLDRGPKDDRARRYRQWEAAVRAGLSDGSSDDPLIRALSHSVTRRPALRERVETHLATATTDLEFTGFDTEADYQGYLAAYSLPSFMLVAGLLEPDGGSREFELGCRTYIDGAQRLDFVNDLAEDLADGRLMLSAQALRRFGVDRDELEAGEVSAGVRRLLSEQLALAREQLARARVLVELAAPDGRHLVRALIGLDLLTLRAAALRGGALLRGPAHPPRPEAVALLTREWVRARHSFRR</sequence>
<evidence type="ECO:0000313" key="1">
    <source>
        <dbReference type="EMBL" id="MDI5966251.1"/>
    </source>
</evidence>
<dbReference type="Pfam" id="PF00494">
    <property type="entry name" value="SQS_PSY"/>
    <property type="match status" value="1"/>
</dbReference>
<dbReference type="AlphaFoldDB" id="A0AA90KA35"/>
<reference evidence="2 3" key="1">
    <citation type="submission" date="2023-05" db="EMBL/GenBank/DDBJ databases">
        <title>Streptantibioticus silvisoli sp. nov., acidotolerant actinomycetes 1 from pine litter.</title>
        <authorList>
            <person name="Swiecimska M."/>
            <person name="Golinska P."/>
            <person name="Sangal V."/>
            <person name="Wachnowicz B."/>
            <person name="Goodfellow M."/>
        </authorList>
    </citation>
    <scope>NUCLEOTIDE SEQUENCE</scope>
    <source>
        <strain evidence="2">SL13</strain>
        <strain evidence="1 3">SL54</strain>
    </source>
</reference>
<dbReference type="EMBL" id="JAAGKO020000048">
    <property type="protein sequence ID" value="MDI5966251.1"/>
    <property type="molecule type" value="Genomic_DNA"/>
</dbReference>
<organism evidence="2">
    <name type="scientific">Streptantibioticus silvisoli</name>
    <dbReference type="NCBI Taxonomy" id="2705255"/>
    <lineage>
        <taxon>Bacteria</taxon>
        <taxon>Bacillati</taxon>
        <taxon>Actinomycetota</taxon>
        <taxon>Actinomycetes</taxon>
        <taxon>Kitasatosporales</taxon>
        <taxon>Streptomycetaceae</taxon>
        <taxon>Streptantibioticus</taxon>
    </lineage>
</organism>
<keyword evidence="3" id="KW-1185">Reference proteome</keyword>
<dbReference type="EMBL" id="JABXJJ020000024">
    <property type="protein sequence ID" value="MDI5971592.1"/>
    <property type="molecule type" value="Genomic_DNA"/>
</dbReference>
<gene>
    <name evidence="1" type="ORF">POF43_026570</name>
    <name evidence="2" type="ORF">POF50_020030</name>
</gene>